<dbReference type="SMART" id="SM00642">
    <property type="entry name" value="Aamy"/>
    <property type="match status" value="1"/>
</dbReference>
<gene>
    <name evidence="3" type="primary">SLC3A1</name>
    <name evidence="3" type="ORF">NPIL_444441</name>
</gene>
<proteinExistence type="predicted"/>
<keyword evidence="4" id="KW-1185">Reference proteome</keyword>
<keyword evidence="1" id="KW-0812">Transmembrane</keyword>
<feature type="transmembrane region" description="Helical" evidence="1">
    <location>
        <begin position="103"/>
        <end position="124"/>
    </location>
</feature>
<organism evidence="3 4">
    <name type="scientific">Nephila pilipes</name>
    <name type="common">Giant wood spider</name>
    <name type="synonym">Nephila maculata</name>
    <dbReference type="NCBI Taxonomy" id="299642"/>
    <lineage>
        <taxon>Eukaryota</taxon>
        <taxon>Metazoa</taxon>
        <taxon>Ecdysozoa</taxon>
        <taxon>Arthropoda</taxon>
        <taxon>Chelicerata</taxon>
        <taxon>Arachnida</taxon>
        <taxon>Araneae</taxon>
        <taxon>Araneomorphae</taxon>
        <taxon>Entelegynae</taxon>
        <taxon>Araneoidea</taxon>
        <taxon>Nephilidae</taxon>
        <taxon>Nephila</taxon>
    </lineage>
</organism>
<dbReference type="PANTHER" id="PTHR10357:SF179">
    <property type="entry name" value="NEUTRAL AND BASIC AMINO ACID TRANSPORT PROTEIN RBAT"/>
    <property type="match status" value="1"/>
</dbReference>
<protein>
    <submittedName>
        <fullName evidence="3">Neutral and basic amino acid transport protein rBAT</fullName>
    </submittedName>
</protein>
<evidence type="ECO:0000313" key="4">
    <source>
        <dbReference type="Proteomes" id="UP000887013"/>
    </source>
</evidence>
<sequence length="639" mass="73091">MSTLPAIDDLHSKARISGTVHPGQCLDLRLHQQTNPPHLVTPSTAVLEQDSSCSDGIFRNCTTVFQCSRFKTDLPTYRPLHKQMSSPSSCQYPWHKWSERSRFCVLFASVVLSTIAFWGGVLLWNTRSPPNVKQPDDHLDHNWHKDAIFYEIFPASFLDTDSDGYGDFQGIIQKLDYIKDLGTTVIRLNSIFSALDYPLEYEHIIDLHSADPHLGRMDDFLELVRAVHGKGLKIVLDLNPTVTSDQHTWALHWQRGIPGYEHFYASANRSKAPPEMENSEGPPPEDWELTQRTFGGHYVVNWSNPFVQEEYRKALDHWLEAGVDGFYMKHLDTMHVLNPHHIATILRQWRTILDNSIPSNRTSRRILIASSKFADHMVNQMGQDMSNFADVDLLDHPLLVGSGEEMGQQVSGLRRAWPEGWPVPMWHLGSSDTFRIASRIEPRYHMAAMYLLMSLPGSNSVFYGDEIGLKDSYDVFNGRVYRGGQLTPMQWTADNSTGGFTDNLTNPWLPLNPEHYSTNVQNQQNRLREFKRVLNFRKNTLSNYKPREQHFDILDPNVIVLERTHRRRKSKRILLAANFGNVSEEKEFPEAYGNVRVFMTTSGTTRTRVRSRGFTLSPGAAFVAEVTLLYYASPDILSD</sequence>
<name>A0A8X6IYJ5_NEPPI</name>
<feature type="domain" description="Glycosyl hydrolase family 13 catalytic" evidence="2">
    <location>
        <begin position="151"/>
        <end position="537"/>
    </location>
</feature>
<dbReference type="EMBL" id="BMAW01048516">
    <property type="protein sequence ID" value="GFS66397.1"/>
    <property type="molecule type" value="Genomic_DNA"/>
</dbReference>
<dbReference type="Gene3D" id="3.20.20.80">
    <property type="entry name" value="Glycosidases"/>
    <property type="match status" value="2"/>
</dbReference>
<accession>A0A8X6IYJ5</accession>
<keyword evidence="1" id="KW-1133">Transmembrane helix</keyword>
<dbReference type="OrthoDB" id="1740265at2759"/>
<dbReference type="GO" id="GO:0005975">
    <property type="term" value="P:carbohydrate metabolic process"/>
    <property type="evidence" value="ECO:0007669"/>
    <property type="project" value="InterPro"/>
</dbReference>
<evidence type="ECO:0000313" key="3">
    <source>
        <dbReference type="EMBL" id="GFS66397.1"/>
    </source>
</evidence>
<dbReference type="InterPro" id="IPR006047">
    <property type="entry name" value="GH13_cat_dom"/>
</dbReference>
<comment type="caution">
    <text evidence="3">The sequence shown here is derived from an EMBL/GenBank/DDBJ whole genome shotgun (WGS) entry which is preliminary data.</text>
</comment>
<keyword evidence="1" id="KW-0472">Membrane</keyword>
<dbReference type="Pfam" id="PF00128">
    <property type="entry name" value="Alpha-amylase"/>
    <property type="match status" value="2"/>
</dbReference>
<dbReference type="InterPro" id="IPR017853">
    <property type="entry name" value="GH"/>
</dbReference>
<dbReference type="PANTHER" id="PTHR10357">
    <property type="entry name" value="ALPHA-AMYLASE FAMILY MEMBER"/>
    <property type="match status" value="1"/>
</dbReference>
<evidence type="ECO:0000259" key="2">
    <source>
        <dbReference type="SMART" id="SM00642"/>
    </source>
</evidence>
<dbReference type="SUPFAM" id="SSF51445">
    <property type="entry name" value="(Trans)glycosidases"/>
    <property type="match status" value="1"/>
</dbReference>
<dbReference type="Proteomes" id="UP000887013">
    <property type="component" value="Unassembled WGS sequence"/>
</dbReference>
<evidence type="ECO:0000256" key="1">
    <source>
        <dbReference type="SAM" id="Phobius"/>
    </source>
</evidence>
<dbReference type="AlphaFoldDB" id="A0A8X6IYJ5"/>
<reference evidence="3" key="1">
    <citation type="submission" date="2020-08" db="EMBL/GenBank/DDBJ databases">
        <title>Multicomponent nature underlies the extraordinary mechanical properties of spider dragline silk.</title>
        <authorList>
            <person name="Kono N."/>
            <person name="Nakamura H."/>
            <person name="Mori M."/>
            <person name="Yoshida Y."/>
            <person name="Ohtoshi R."/>
            <person name="Malay A.D."/>
            <person name="Moran D.A.P."/>
            <person name="Tomita M."/>
            <person name="Numata K."/>
            <person name="Arakawa K."/>
        </authorList>
    </citation>
    <scope>NUCLEOTIDE SEQUENCE</scope>
</reference>